<organism evidence="1 2">
    <name type="scientific">Hermanssonia centrifuga</name>
    <dbReference type="NCBI Taxonomy" id="98765"/>
    <lineage>
        <taxon>Eukaryota</taxon>
        <taxon>Fungi</taxon>
        <taxon>Dikarya</taxon>
        <taxon>Basidiomycota</taxon>
        <taxon>Agaricomycotina</taxon>
        <taxon>Agaricomycetes</taxon>
        <taxon>Polyporales</taxon>
        <taxon>Meruliaceae</taxon>
        <taxon>Hermanssonia</taxon>
    </lineage>
</organism>
<keyword evidence="2" id="KW-1185">Reference proteome</keyword>
<dbReference type="AlphaFoldDB" id="A0A2R6NIP6"/>
<dbReference type="Proteomes" id="UP000186601">
    <property type="component" value="Unassembled WGS sequence"/>
</dbReference>
<name>A0A2R6NIP6_9APHY</name>
<evidence type="ECO:0000313" key="2">
    <source>
        <dbReference type="Proteomes" id="UP000186601"/>
    </source>
</evidence>
<accession>A0A2R6NIP6</accession>
<proteinExistence type="predicted"/>
<evidence type="ECO:0000313" key="1">
    <source>
        <dbReference type="EMBL" id="PSR72255.1"/>
    </source>
</evidence>
<gene>
    <name evidence="1" type="ORF">PHLCEN_2v11847</name>
</gene>
<dbReference type="EMBL" id="MLYV02001198">
    <property type="protein sequence ID" value="PSR72255.1"/>
    <property type="molecule type" value="Genomic_DNA"/>
</dbReference>
<sequence length="157" mass="17720">MAAVPGAPQMKIRELEEENMHLSRQVKQLHRQLLETRSALRPDIDQRSATPPTFDDGMVECDSDVVKLRRTVEESDDLYMSISVPGRPDYYGLRADTSGLWGYLLRSLVPVSDAREPVIKHNVQSNDFIFGECLFCLRPSRCTCAQLAALYVLTFGS</sequence>
<reference evidence="1 2" key="1">
    <citation type="submission" date="2018-02" db="EMBL/GenBank/DDBJ databases">
        <title>Genome sequence of the basidiomycete white-rot fungus Phlebia centrifuga.</title>
        <authorList>
            <person name="Granchi Z."/>
            <person name="Peng M."/>
            <person name="de Vries R.P."/>
            <person name="Hilden K."/>
            <person name="Makela M.R."/>
            <person name="Grigoriev I."/>
            <person name="Riley R."/>
        </authorList>
    </citation>
    <scope>NUCLEOTIDE SEQUENCE [LARGE SCALE GENOMIC DNA]</scope>
    <source>
        <strain evidence="1 2">FBCC195</strain>
    </source>
</reference>
<dbReference type="OrthoDB" id="3257643at2759"/>
<comment type="caution">
    <text evidence="1">The sequence shown here is derived from an EMBL/GenBank/DDBJ whole genome shotgun (WGS) entry which is preliminary data.</text>
</comment>
<protein>
    <submittedName>
        <fullName evidence="1">Uncharacterized protein</fullName>
    </submittedName>
</protein>